<accession>A0A285TSH9</accession>
<gene>
    <name evidence="1" type="ORF">SAMN05428964_105151</name>
</gene>
<name>A0A285TSH9_9PROT</name>
<dbReference type="Pfam" id="PF20343">
    <property type="entry name" value="DUF6638"/>
    <property type="match status" value="1"/>
</dbReference>
<sequence length="449" mass="50668">MSELSSAVVGSLANLMPVQREHLILRYNNAMEALGLPKTRLPSFHIDATGFSPEIAEELGNRQYLNAFGVNRKYILLTIEQKNLPVLDAHFTTTPWMMREFISLNESALFNLTAKDAVFGELDNKTYRIESLDDLLSMKTVTFSVHTPSGLVDGAARLKTLAKDVRESSESWNDESKLLEMVELSKKLGDVESNDCLPEHVVFDKGNFYSRHLGGLYLFDVKDGIALIHEDPNFNCPVTWKGKALYPIDMRDKDAVMQFLVNYDFIEIPDMNFLKKNKAALQTRLEGLLFAHLAEAKPGMDLSDFTFAANKHHIYEQFSSLPKAFHTLNSMLKHIDNDVSWEDDTMGATCLGYTTNAVPGRDNALVNHLLSKLTPADYIRCYHYNPDLFQQRFADLPPSGKEYVLSVVVRRYETVDLDTGEIVVKGRAEESDSRTSSVTKGLIGLLRPW</sequence>
<dbReference type="EMBL" id="OBMM01000005">
    <property type="protein sequence ID" value="SOC26638.1"/>
    <property type="molecule type" value="Genomic_DNA"/>
</dbReference>
<dbReference type="Proteomes" id="UP000219068">
    <property type="component" value="Unassembled WGS sequence"/>
</dbReference>
<evidence type="ECO:0000313" key="2">
    <source>
        <dbReference type="Proteomes" id="UP000219068"/>
    </source>
</evidence>
<dbReference type="InterPro" id="IPR046578">
    <property type="entry name" value="DUF6638"/>
</dbReference>
<evidence type="ECO:0000313" key="1">
    <source>
        <dbReference type="EMBL" id="SOC26638.1"/>
    </source>
</evidence>
<protein>
    <submittedName>
        <fullName evidence="1">Uncharacterized protein</fullName>
    </submittedName>
</protein>
<proteinExistence type="predicted"/>
<dbReference type="RefSeq" id="WP_097052723.1">
    <property type="nucleotide sequence ID" value="NZ_OBMM01000005.1"/>
</dbReference>
<dbReference type="AlphaFoldDB" id="A0A285TSH9"/>
<organism evidence="1 2">
    <name type="scientific">Thalassospira xiamenensis</name>
    <dbReference type="NCBI Taxonomy" id="220697"/>
    <lineage>
        <taxon>Bacteria</taxon>
        <taxon>Pseudomonadati</taxon>
        <taxon>Pseudomonadota</taxon>
        <taxon>Alphaproteobacteria</taxon>
        <taxon>Rhodospirillales</taxon>
        <taxon>Thalassospiraceae</taxon>
        <taxon>Thalassospira</taxon>
    </lineage>
</organism>
<reference evidence="1 2" key="1">
    <citation type="submission" date="2017-08" db="EMBL/GenBank/DDBJ databases">
        <authorList>
            <person name="de Groot N.N."/>
        </authorList>
    </citation>
    <scope>NUCLEOTIDE SEQUENCE [LARGE SCALE GENOMIC DNA]</scope>
    <source>
        <strain evidence="1 2">USBA 78</strain>
    </source>
</reference>